<evidence type="ECO:0000313" key="2">
    <source>
        <dbReference type="EMBL" id="GAQ07533.1"/>
    </source>
</evidence>
<evidence type="ECO:0000313" key="3">
    <source>
        <dbReference type="Proteomes" id="UP000051487"/>
    </source>
</evidence>
<feature type="region of interest" description="Disordered" evidence="1">
    <location>
        <begin position="533"/>
        <end position="554"/>
    </location>
</feature>
<feature type="region of interest" description="Disordered" evidence="1">
    <location>
        <begin position="489"/>
        <end position="514"/>
    </location>
</feature>
<reference evidence="2 3" key="1">
    <citation type="submission" date="2015-11" db="EMBL/GenBank/DDBJ databases">
        <title>Aspergillus lentulus strain IFM 54703T.</title>
        <authorList>
            <person name="Kusuya Y."/>
            <person name="Sakai K."/>
            <person name="Kamei K."/>
            <person name="Takahashi H."/>
            <person name="Yaguchi T."/>
        </authorList>
    </citation>
    <scope>NUCLEOTIDE SEQUENCE [LARGE SCALE GENOMIC DNA]</scope>
    <source>
        <strain evidence="2 3">IFM 54703</strain>
    </source>
</reference>
<accession>A0AAN4PJZ5</accession>
<name>A0AAN4PJZ5_ASPLE</name>
<feature type="compositionally biased region" description="Low complexity" evidence="1">
    <location>
        <begin position="505"/>
        <end position="514"/>
    </location>
</feature>
<feature type="compositionally biased region" description="Pro residues" evidence="1">
    <location>
        <begin position="534"/>
        <end position="549"/>
    </location>
</feature>
<protein>
    <submittedName>
        <fullName evidence="2">Uncharacterized protein</fullName>
    </submittedName>
</protein>
<dbReference type="AlphaFoldDB" id="A0AAN4PJZ5"/>
<dbReference type="PANTHER" id="PTHR33626:SF2">
    <property type="match status" value="1"/>
</dbReference>
<dbReference type="Proteomes" id="UP000051487">
    <property type="component" value="Unassembled WGS sequence"/>
</dbReference>
<dbReference type="EMBL" id="BCLY01000009">
    <property type="protein sequence ID" value="GAQ07533.1"/>
    <property type="molecule type" value="Genomic_DNA"/>
</dbReference>
<feature type="region of interest" description="Disordered" evidence="1">
    <location>
        <begin position="601"/>
        <end position="625"/>
    </location>
</feature>
<gene>
    <name evidence="2" type="ORF">ALT_4854</name>
</gene>
<proteinExistence type="predicted"/>
<sequence>MVMELPPDYYEVTALDVSTAVVVVEDDCVRTRDDFPLRNPASNELLVLGKQEKMESLKVMYETASSWRRPDTNAAFNHGKAFTRFYLLLPRVAHLVMQIACVANSGAHTTMNRSANMLASILGIERYPGIAEEILTYTTPAQLGYVVDSLMISNTFPYSNRYFNPIRQLVEDGFTILLISSHFDAPMTRIITQRLKALFGHIGEDAQGHTHAHVRQQAGTLDHVPTQEHRDDRAGMNKTMPPHGLYDVPEGFDEMFGASIGWPASTRPRTLRHVSYSFNHTVMMYQPAFVVVPTNQGSVDIRTRFLRMEWTMRLFERQMRDKVAFVERYLTDDGGMLTFFFKTAPRGTVSFNYIEGLDKRKRMNVKLNKIMVNIDTTITACTSRVNDLKPNHIHQDELMMRKMDFYKLTDGRTLAISSSVQYSLLRFGAVLGHGAMPQTPSHQALQLLLFNEECLVGTSHQLVPITSLPFVHTARRYYRLNGSVRPSDWLRGVGNDSPEPESEPAEGSLPSEGPLGPTSHPCLSYLVASAGPPFRRPPGRPRAPGPAPAEDPNMNAVLKNSVNHRVFERTLRPLVFRGACLSERHCCPQARLVCWAPSPPPGTGPKGSGGTASGPRAYGALSPAL</sequence>
<dbReference type="PANTHER" id="PTHR33626">
    <property type="entry name" value="ZGC:158463"/>
    <property type="match status" value="1"/>
</dbReference>
<organism evidence="2 3">
    <name type="scientific">Aspergillus lentulus</name>
    <dbReference type="NCBI Taxonomy" id="293939"/>
    <lineage>
        <taxon>Eukaryota</taxon>
        <taxon>Fungi</taxon>
        <taxon>Dikarya</taxon>
        <taxon>Ascomycota</taxon>
        <taxon>Pezizomycotina</taxon>
        <taxon>Eurotiomycetes</taxon>
        <taxon>Eurotiomycetidae</taxon>
        <taxon>Eurotiales</taxon>
        <taxon>Aspergillaceae</taxon>
        <taxon>Aspergillus</taxon>
        <taxon>Aspergillus subgen. Fumigati</taxon>
    </lineage>
</organism>
<comment type="caution">
    <text evidence="2">The sequence shown here is derived from an EMBL/GenBank/DDBJ whole genome shotgun (WGS) entry which is preliminary data.</text>
</comment>
<evidence type="ECO:0000256" key="1">
    <source>
        <dbReference type="SAM" id="MobiDB-lite"/>
    </source>
</evidence>